<proteinExistence type="inferred from homology"/>
<dbReference type="GO" id="GO:0008673">
    <property type="term" value="F:2-dehydro-3-deoxygluconokinase activity"/>
    <property type="evidence" value="ECO:0007669"/>
    <property type="project" value="UniProtKB-EC"/>
</dbReference>
<comment type="similarity">
    <text evidence="1">Belongs to the carbohydrate kinase PfkB family.</text>
</comment>
<evidence type="ECO:0000256" key="2">
    <source>
        <dbReference type="ARBA" id="ARBA00022679"/>
    </source>
</evidence>
<evidence type="ECO:0000313" key="6">
    <source>
        <dbReference type="Proteomes" id="UP000569329"/>
    </source>
</evidence>
<evidence type="ECO:0000259" key="4">
    <source>
        <dbReference type="Pfam" id="PF00294"/>
    </source>
</evidence>
<keyword evidence="3 5" id="KW-0418">Kinase</keyword>
<accession>A0A839E0I7</accession>
<sequence>METDRFGGTDGNAEPHEAVCLGESMVLFVPSGDGPAHEVDTWHRTIGGAESNVACHLAEGGMRARWVSALGADPFGSVVLDRLGRFGIELEDVRIDRRRSTGVYFKAPGHTGSRVWYNRTDSAAAAMGPELLGALDLERTRLLHLTGITPALSSSCRELVDAALDLPRGDMLVSLDVNWRSLLWSARGAEGVDDPAELLRAFADRADVVLVGDDEAAEVWGSRSVSEIRELLPHPRSLVIKHGATGATLVEDGTELFEPALRVDVVEPVGAGDAFAAGVLASTLAGNGPRHRLRSGHLKAAAVLCTTDDVGPPLPEADVSRMLLADEREWSSVTIREGRVIG</sequence>
<dbReference type="InterPro" id="IPR029056">
    <property type="entry name" value="Ribokinase-like"/>
</dbReference>
<dbReference type="Pfam" id="PF00294">
    <property type="entry name" value="PfkB"/>
    <property type="match status" value="1"/>
</dbReference>
<protein>
    <submittedName>
        <fullName evidence="5">2-dehydro-3-deoxygluconokinase</fullName>
        <ecNumber evidence="5">2.7.1.45</ecNumber>
    </submittedName>
</protein>
<gene>
    <name evidence="5" type="ORF">FHX42_003402</name>
</gene>
<dbReference type="PANTHER" id="PTHR43320:SF2">
    <property type="entry name" value="2-DEHYDRO-3-DEOXYGLUCONOKINASE_2-DEHYDRO-3-DEOXYGALACTONOKINASE"/>
    <property type="match status" value="1"/>
</dbReference>
<name>A0A839E0I7_9PSEU</name>
<feature type="domain" description="Carbohydrate kinase PfkB" evidence="4">
    <location>
        <begin position="17"/>
        <end position="308"/>
    </location>
</feature>
<dbReference type="Gene3D" id="3.40.1190.20">
    <property type="match status" value="1"/>
</dbReference>
<dbReference type="RefSeq" id="WP_182545261.1">
    <property type="nucleotide sequence ID" value="NZ_JACGWZ010000004.1"/>
</dbReference>
<dbReference type="EMBL" id="JACGWZ010000004">
    <property type="protein sequence ID" value="MBA8826036.1"/>
    <property type="molecule type" value="Genomic_DNA"/>
</dbReference>
<dbReference type="EC" id="2.7.1.45" evidence="5"/>
<dbReference type="SUPFAM" id="SSF53613">
    <property type="entry name" value="Ribokinase-like"/>
    <property type="match status" value="1"/>
</dbReference>
<dbReference type="InterPro" id="IPR052700">
    <property type="entry name" value="Carb_kinase_PfkB-like"/>
</dbReference>
<evidence type="ECO:0000313" key="5">
    <source>
        <dbReference type="EMBL" id="MBA8826036.1"/>
    </source>
</evidence>
<evidence type="ECO:0000256" key="1">
    <source>
        <dbReference type="ARBA" id="ARBA00010688"/>
    </source>
</evidence>
<keyword evidence="6" id="KW-1185">Reference proteome</keyword>
<dbReference type="AlphaFoldDB" id="A0A839E0I7"/>
<reference evidence="5 6" key="1">
    <citation type="submission" date="2020-07" db="EMBL/GenBank/DDBJ databases">
        <title>Sequencing the genomes of 1000 actinobacteria strains.</title>
        <authorList>
            <person name="Klenk H.-P."/>
        </authorList>
    </citation>
    <scope>NUCLEOTIDE SEQUENCE [LARGE SCALE GENOMIC DNA]</scope>
    <source>
        <strain evidence="5 6">DSM 45975</strain>
    </source>
</reference>
<dbReference type="Proteomes" id="UP000569329">
    <property type="component" value="Unassembled WGS sequence"/>
</dbReference>
<dbReference type="PANTHER" id="PTHR43320">
    <property type="entry name" value="SUGAR KINASE"/>
    <property type="match status" value="1"/>
</dbReference>
<organism evidence="5 6">
    <name type="scientific">Halosaccharopolyspora lacisalsi</name>
    <dbReference type="NCBI Taxonomy" id="1000566"/>
    <lineage>
        <taxon>Bacteria</taxon>
        <taxon>Bacillati</taxon>
        <taxon>Actinomycetota</taxon>
        <taxon>Actinomycetes</taxon>
        <taxon>Pseudonocardiales</taxon>
        <taxon>Pseudonocardiaceae</taxon>
        <taxon>Halosaccharopolyspora</taxon>
    </lineage>
</organism>
<dbReference type="InterPro" id="IPR011611">
    <property type="entry name" value="PfkB_dom"/>
</dbReference>
<comment type="caution">
    <text evidence="5">The sequence shown here is derived from an EMBL/GenBank/DDBJ whole genome shotgun (WGS) entry which is preliminary data.</text>
</comment>
<evidence type="ECO:0000256" key="3">
    <source>
        <dbReference type="ARBA" id="ARBA00022777"/>
    </source>
</evidence>
<keyword evidence="2 5" id="KW-0808">Transferase</keyword>
<dbReference type="CDD" id="cd01166">
    <property type="entry name" value="KdgK"/>
    <property type="match status" value="1"/>
</dbReference>